<name>A0A5B7IL65_PORTR</name>
<organism evidence="2 3">
    <name type="scientific">Portunus trituberculatus</name>
    <name type="common">Swimming crab</name>
    <name type="synonym">Neptunus trituberculatus</name>
    <dbReference type="NCBI Taxonomy" id="210409"/>
    <lineage>
        <taxon>Eukaryota</taxon>
        <taxon>Metazoa</taxon>
        <taxon>Ecdysozoa</taxon>
        <taxon>Arthropoda</taxon>
        <taxon>Crustacea</taxon>
        <taxon>Multicrustacea</taxon>
        <taxon>Malacostraca</taxon>
        <taxon>Eumalacostraca</taxon>
        <taxon>Eucarida</taxon>
        <taxon>Decapoda</taxon>
        <taxon>Pleocyemata</taxon>
        <taxon>Brachyura</taxon>
        <taxon>Eubrachyura</taxon>
        <taxon>Portunoidea</taxon>
        <taxon>Portunidae</taxon>
        <taxon>Portuninae</taxon>
        <taxon>Portunus</taxon>
    </lineage>
</organism>
<evidence type="ECO:0000313" key="2">
    <source>
        <dbReference type="EMBL" id="MPC82516.1"/>
    </source>
</evidence>
<dbReference type="Proteomes" id="UP000324222">
    <property type="component" value="Unassembled WGS sequence"/>
</dbReference>
<dbReference type="EMBL" id="VSRR010059981">
    <property type="protein sequence ID" value="MPC82516.1"/>
    <property type="molecule type" value="Genomic_DNA"/>
</dbReference>
<reference evidence="2 3" key="1">
    <citation type="submission" date="2019-05" db="EMBL/GenBank/DDBJ databases">
        <title>Another draft genome of Portunus trituberculatus and its Hox gene families provides insights of decapod evolution.</title>
        <authorList>
            <person name="Jeong J.-H."/>
            <person name="Song I."/>
            <person name="Kim S."/>
            <person name="Choi T."/>
            <person name="Kim D."/>
            <person name="Ryu S."/>
            <person name="Kim W."/>
        </authorList>
    </citation>
    <scope>NUCLEOTIDE SEQUENCE [LARGE SCALE GENOMIC DNA]</scope>
    <source>
        <tissue evidence="2">Muscle</tissue>
    </source>
</reference>
<keyword evidence="3" id="KW-1185">Reference proteome</keyword>
<evidence type="ECO:0000256" key="1">
    <source>
        <dbReference type="SAM" id="MobiDB-lite"/>
    </source>
</evidence>
<feature type="region of interest" description="Disordered" evidence="1">
    <location>
        <begin position="184"/>
        <end position="203"/>
    </location>
</feature>
<gene>
    <name evidence="2" type="ORF">E2C01_077190</name>
</gene>
<proteinExistence type="predicted"/>
<accession>A0A5B7IL65</accession>
<comment type="caution">
    <text evidence="2">The sequence shown here is derived from an EMBL/GenBank/DDBJ whole genome shotgun (WGS) entry which is preliminary data.</text>
</comment>
<evidence type="ECO:0000313" key="3">
    <source>
        <dbReference type="Proteomes" id="UP000324222"/>
    </source>
</evidence>
<dbReference type="AlphaFoldDB" id="A0A5B7IL65"/>
<protein>
    <submittedName>
        <fullName evidence="2">Uncharacterized protein</fullName>
    </submittedName>
</protein>
<sequence>MTAVTVDTYGQPGERPSNSNGACLPSKGPKLSETGATAHQTRDPARESSLSRVLSLHCALVWLVLVYPATGYNALSGHTGCVAHSAGTRGVSRTRRAQGVCRALGGHTGCVAHSADTPGCVAHSAGTRGVSRTRRTHQGVSRTRRAHGVCRALRGHTSRVSRTRRAHGVCRALAGRTGCVAHSAGARGVSRTRHAQEPPLACP</sequence>
<feature type="region of interest" description="Disordered" evidence="1">
    <location>
        <begin position="1"/>
        <end position="45"/>
    </location>
</feature>